<organism evidence="2 3">
    <name type="scientific">Flavobacterium okayamense</name>
    <dbReference type="NCBI Taxonomy" id="2830782"/>
    <lineage>
        <taxon>Bacteria</taxon>
        <taxon>Pseudomonadati</taxon>
        <taxon>Bacteroidota</taxon>
        <taxon>Flavobacteriia</taxon>
        <taxon>Flavobacteriales</taxon>
        <taxon>Flavobacteriaceae</taxon>
        <taxon>Flavobacterium</taxon>
    </lineage>
</organism>
<proteinExistence type="predicted"/>
<keyword evidence="1" id="KW-1133">Transmembrane helix</keyword>
<feature type="transmembrane region" description="Helical" evidence="1">
    <location>
        <begin position="71"/>
        <end position="89"/>
    </location>
</feature>
<evidence type="ECO:0000256" key="1">
    <source>
        <dbReference type="SAM" id="Phobius"/>
    </source>
</evidence>
<accession>A0ABM7S4H9</accession>
<dbReference type="Proteomes" id="UP000825258">
    <property type="component" value="Chromosome"/>
</dbReference>
<sequence>MHKLVKIAAIIVSVLSVVFLGLLMGSSDEPKDNSWISPLIYISYFILAACVVLVLAFVLKNLFSNTENLKRTLISIGLFLGVVLISYILADGSDVKANGEVVSGSTSKWVSAGLNVFYILALAAIGAMVWTGFNKLIKR</sequence>
<feature type="transmembrane region" description="Helical" evidence="1">
    <location>
        <begin position="39"/>
        <end position="59"/>
    </location>
</feature>
<evidence type="ECO:0000313" key="3">
    <source>
        <dbReference type="Proteomes" id="UP000825258"/>
    </source>
</evidence>
<feature type="transmembrane region" description="Helical" evidence="1">
    <location>
        <begin position="7"/>
        <end position="27"/>
    </location>
</feature>
<dbReference type="EMBL" id="AP024749">
    <property type="protein sequence ID" value="BCY28009.1"/>
    <property type="molecule type" value="Genomic_DNA"/>
</dbReference>
<dbReference type="RefSeq" id="WP_221259608.1">
    <property type="nucleotide sequence ID" value="NZ_AP024749.1"/>
</dbReference>
<protein>
    <submittedName>
        <fullName evidence="2">Uncharacterized protein</fullName>
    </submittedName>
</protein>
<gene>
    <name evidence="2" type="ORF">KK2020170_08770</name>
</gene>
<reference evidence="2 3" key="1">
    <citation type="submission" date="2021-06" db="EMBL/GenBank/DDBJ databases">
        <title>Whole genome sequences of Flavobacterium sp. KK2020170 and assembly.</title>
        <authorList>
            <person name="Kitahara K."/>
            <person name="Miyoshi S."/>
            <person name="Uesaka K."/>
        </authorList>
    </citation>
    <scope>NUCLEOTIDE SEQUENCE [LARGE SCALE GENOMIC DNA]</scope>
    <source>
        <strain evidence="2 3">KK2020170</strain>
    </source>
</reference>
<keyword evidence="3" id="KW-1185">Reference proteome</keyword>
<keyword evidence="1" id="KW-0472">Membrane</keyword>
<evidence type="ECO:0000313" key="2">
    <source>
        <dbReference type="EMBL" id="BCY28009.1"/>
    </source>
</evidence>
<name>A0ABM7S4H9_9FLAO</name>
<feature type="transmembrane region" description="Helical" evidence="1">
    <location>
        <begin position="109"/>
        <end position="133"/>
    </location>
</feature>
<keyword evidence="1" id="KW-0812">Transmembrane</keyword>